<dbReference type="KEGG" id="tmn:UCRPA7_6"/>
<evidence type="ECO:0000256" key="1">
    <source>
        <dbReference type="SAM" id="MobiDB-lite"/>
    </source>
</evidence>
<dbReference type="OrthoDB" id="5429993at2759"/>
<evidence type="ECO:0000313" key="2">
    <source>
        <dbReference type="EMBL" id="EOO04459.1"/>
    </source>
</evidence>
<dbReference type="eggNOG" id="ENOG502S23J">
    <property type="taxonomic scope" value="Eukaryota"/>
</dbReference>
<gene>
    <name evidence="2" type="ORF">UCRPA7_6</name>
</gene>
<dbReference type="EMBL" id="KB932776">
    <property type="protein sequence ID" value="EOO04459.1"/>
    <property type="molecule type" value="Genomic_DNA"/>
</dbReference>
<feature type="compositionally biased region" description="Low complexity" evidence="1">
    <location>
        <begin position="1"/>
        <end position="25"/>
    </location>
</feature>
<reference evidence="3" key="1">
    <citation type="journal article" date="2013" name="Genome Announc.">
        <title>Draft genome sequence of the ascomycete Phaeoacremonium aleophilum strain UCR-PA7, a causal agent of the esca disease complex in grapevines.</title>
        <authorList>
            <person name="Blanco-Ulate B."/>
            <person name="Rolshausen P."/>
            <person name="Cantu D."/>
        </authorList>
    </citation>
    <scope>NUCLEOTIDE SEQUENCE [LARGE SCALE GENOMIC DNA]</scope>
    <source>
        <strain evidence="3">UCR-PA7</strain>
    </source>
</reference>
<sequence>MPPQLSQPAVSSSAATASSAPGQASRIKPASATDDAPRLRPAFTTLQQHYSPARNLAPKPLTATFLAPPSPSKLPSNVAISAETAKLQTELLQLHLLHRDSAVVDQEWRASARQKLGERFAALVKENQDLSREEADVIERRNIAALQSWGGTSSGGGRSGNTALEEKIQVLDLVLSGLWSLGEPGGKYARVIRRFERWAERMVDVVEARRRGGGLGVLDGEEIMFVGELDSAWKDECAGLVRKLDGWRRQLKELGDVPDDAIEETTPVGGRSSLAQILDGCRGLVHDMLAELNIMEQIERDALKQEADWIQKINRDETDDDMPKAGAIWRAF</sequence>
<name>R8BYU3_PHAM7</name>
<dbReference type="RefSeq" id="XP_007910795.1">
    <property type="nucleotide sequence ID" value="XM_007912604.1"/>
</dbReference>
<dbReference type="AlphaFoldDB" id="R8BYU3"/>
<dbReference type="HOGENOM" id="CLU_030105_0_0_1"/>
<protein>
    <submittedName>
        <fullName evidence="2">Uncharacterized protein</fullName>
    </submittedName>
</protein>
<proteinExistence type="predicted"/>
<dbReference type="GeneID" id="19326610"/>
<organism evidence="2 3">
    <name type="scientific">Phaeoacremonium minimum (strain UCR-PA7)</name>
    <name type="common">Esca disease fungus</name>
    <name type="synonym">Togninia minima</name>
    <dbReference type="NCBI Taxonomy" id="1286976"/>
    <lineage>
        <taxon>Eukaryota</taxon>
        <taxon>Fungi</taxon>
        <taxon>Dikarya</taxon>
        <taxon>Ascomycota</taxon>
        <taxon>Pezizomycotina</taxon>
        <taxon>Sordariomycetes</taxon>
        <taxon>Sordariomycetidae</taxon>
        <taxon>Togniniales</taxon>
        <taxon>Togniniaceae</taxon>
        <taxon>Phaeoacremonium</taxon>
    </lineage>
</organism>
<evidence type="ECO:0000313" key="3">
    <source>
        <dbReference type="Proteomes" id="UP000014074"/>
    </source>
</evidence>
<keyword evidence="3" id="KW-1185">Reference proteome</keyword>
<accession>R8BYU3</accession>
<feature type="region of interest" description="Disordered" evidence="1">
    <location>
        <begin position="1"/>
        <end position="40"/>
    </location>
</feature>
<dbReference type="Proteomes" id="UP000014074">
    <property type="component" value="Unassembled WGS sequence"/>
</dbReference>